<reference evidence="1 2" key="1">
    <citation type="submission" date="2015-06" db="EMBL/GenBank/DDBJ databases">
        <title>Improved classification and identification of acetic acid bacteria using matrix-assisted laser desorption/ionization time-of-flight mass spectrometry; Gluconobacter nephelii and Gluconobacter uchimurae are later heterotypic synonyms of Gluconobacter japonicus and Gluconobacter oxydans, respectively.</title>
        <authorList>
            <person name="Li L."/>
            <person name="Cleenwerck I."/>
            <person name="De Vuyst L."/>
            <person name="Vandamme P."/>
        </authorList>
    </citation>
    <scope>NUCLEOTIDE SEQUENCE [LARGE SCALE GENOMIC DNA]</scope>
    <source>
        <strain evidence="1 2">LMG 1768</strain>
    </source>
</reference>
<evidence type="ECO:0000313" key="2">
    <source>
        <dbReference type="Proteomes" id="UP000075636"/>
    </source>
</evidence>
<sequence>MRPAPEDRDHAVDVGFYHLTRTPLEEALPALLGRTLEAGERALVRCPDAAAVMALDTALWACRDPVWLPHGTAKNGHAARQPIWLTEGEDVPNGARFLFRVDGAGEDDFAPFTRIFDLFDGGNPQSVQRARDRWVAMKSSGHSLVYWKQEERGWKKAG</sequence>
<dbReference type="PANTHER" id="PTHR38767">
    <property type="entry name" value="DNA POLYMERASE III SUBUNIT CHI"/>
    <property type="match status" value="1"/>
</dbReference>
<comment type="caution">
    <text evidence="1">The sequence shown here is derived from an EMBL/GenBank/DDBJ whole genome shotgun (WGS) entry which is preliminary data.</text>
</comment>
<dbReference type="RefSeq" id="WP_062110120.1">
    <property type="nucleotide sequence ID" value="NZ_LHZR01000113.1"/>
</dbReference>
<dbReference type="NCBIfam" id="NF004347">
    <property type="entry name" value="PRK05728.1-4"/>
    <property type="match status" value="1"/>
</dbReference>
<dbReference type="AlphaFoldDB" id="A0A149TFD4"/>
<dbReference type="Pfam" id="PF04364">
    <property type="entry name" value="DNA_pol3_chi"/>
    <property type="match status" value="1"/>
</dbReference>
<dbReference type="InterPro" id="IPR007459">
    <property type="entry name" value="DNA_pol3_chi"/>
</dbReference>
<name>A0A149TFD4_9PROT</name>
<accession>A0A149TFD4</accession>
<dbReference type="EMBL" id="LHZR01000113">
    <property type="protein sequence ID" value="KXV46326.1"/>
    <property type="molecule type" value="Genomic_DNA"/>
</dbReference>
<dbReference type="STRING" id="318683.A0U94_08545"/>
<dbReference type="SUPFAM" id="SSF102400">
    <property type="entry name" value="DNA polymerase III chi subunit"/>
    <property type="match status" value="1"/>
</dbReference>
<protein>
    <submittedName>
        <fullName evidence="1">DNA polymerase III subunit chi</fullName>
    </submittedName>
</protein>
<dbReference type="InterPro" id="IPR036768">
    <property type="entry name" value="PolIII_chi_sf"/>
</dbReference>
<dbReference type="Gene3D" id="3.40.50.10110">
    <property type="entry name" value="DNA polymerase III subunit chi"/>
    <property type="match status" value="1"/>
</dbReference>
<dbReference type="GO" id="GO:0003677">
    <property type="term" value="F:DNA binding"/>
    <property type="evidence" value="ECO:0007669"/>
    <property type="project" value="InterPro"/>
</dbReference>
<dbReference type="GO" id="GO:0003887">
    <property type="term" value="F:DNA-directed DNA polymerase activity"/>
    <property type="evidence" value="ECO:0007669"/>
    <property type="project" value="InterPro"/>
</dbReference>
<gene>
    <name evidence="1" type="ORF">AD945_15260</name>
</gene>
<dbReference type="GO" id="GO:0006260">
    <property type="term" value="P:DNA replication"/>
    <property type="evidence" value="ECO:0007669"/>
    <property type="project" value="InterPro"/>
</dbReference>
<dbReference type="GO" id="GO:0032298">
    <property type="term" value="P:positive regulation of DNA-templated DNA replication initiation"/>
    <property type="evidence" value="ECO:0007669"/>
    <property type="project" value="TreeGrafter"/>
</dbReference>
<proteinExistence type="predicted"/>
<dbReference type="PATRIC" id="fig|318683.6.peg.926"/>
<evidence type="ECO:0000313" key="1">
    <source>
        <dbReference type="EMBL" id="KXV46326.1"/>
    </source>
</evidence>
<dbReference type="PANTHER" id="PTHR38767:SF1">
    <property type="entry name" value="DNA POLYMERASE III SUBUNIT CHI"/>
    <property type="match status" value="1"/>
</dbReference>
<organism evidence="1 2">
    <name type="scientific">Gluconobacter albidus</name>
    <dbReference type="NCBI Taxonomy" id="318683"/>
    <lineage>
        <taxon>Bacteria</taxon>
        <taxon>Pseudomonadati</taxon>
        <taxon>Pseudomonadota</taxon>
        <taxon>Alphaproteobacteria</taxon>
        <taxon>Acetobacterales</taxon>
        <taxon>Acetobacteraceae</taxon>
        <taxon>Gluconobacter</taxon>
    </lineage>
</organism>
<dbReference type="Proteomes" id="UP000075636">
    <property type="component" value="Unassembled WGS sequence"/>
</dbReference>